<proteinExistence type="predicted"/>
<organism evidence="2">
    <name type="scientific">Anguilla anguilla</name>
    <name type="common">European freshwater eel</name>
    <name type="synonym">Muraena anguilla</name>
    <dbReference type="NCBI Taxonomy" id="7936"/>
    <lineage>
        <taxon>Eukaryota</taxon>
        <taxon>Metazoa</taxon>
        <taxon>Chordata</taxon>
        <taxon>Craniata</taxon>
        <taxon>Vertebrata</taxon>
        <taxon>Euteleostomi</taxon>
        <taxon>Actinopterygii</taxon>
        <taxon>Neopterygii</taxon>
        <taxon>Teleostei</taxon>
        <taxon>Anguilliformes</taxon>
        <taxon>Anguillidae</taxon>
        <taxon>Anguilla</taxon>
    </lineage>
</organism>
<feature type="transmembrane region" description="Helical" evidence="1">
    <location>
        <begin position="29"/>
        <end position="48"/>
    </location>
</feature>
<reference evidence="2" key="1">
    <citation type="submission" date="2014-11" db="EMBL/GenBank/DDBJ databases">
        <authorList>
            <person name="Amaro Gonzalez C."/>
        </authorList>
    </citation>
    <scope>NUCLEOTIDE SEQUENCE</scope>
</reference>
<keyword evidence="1" id="KW-0812">Transmembrane</keyword>
<sequence length="66" mass="7190">MLVNNLNPELTRAGWVSPLSLVPSEVSCHLPQGVLLGTVALGMLLWGFRPGLYVKRIVTIVVKCTM</sequence>
<protein>
    <submittedName>
        <fullName evidence="2">Uncharacterized protein</fullName>
    </submittedName>
</protein>
<keyword evidence="1" id="KW-1133">Transmembrane helix</keyword>
<accession>A0A0E9XTD4</accession>
<name>A0A0E9XTD4_ANGAN</name>
<evidence type="ECO:0000256" key="1">
    <source>
        <dbReference type="SAM" id="Phobius"/>
    </source>
</evidence>
<evidence type="ECO:0000313" key="2">
    <source>
        <dbReference type="EMBL" id="JAI04929.1"/>
    </source>
</evidence>
<reference evidence="2" key="2">
    <citation type="journal article" date="2015" name="Fish Shellfish Immunol.">
        <title>Early steps in the European eel (Anguilla anguilla)-Vibrio vulnificus interaction in the gills: Role of the RtxA13 toxin.</title>
        <authorList>
            <person name="Callol A."/>
            <person name="Pajuelo D."/>
            <person name="Ebbesson L."/>
            <person name="Teles M."/>
            <person name="MacKenzie S."/>
            <person name="Amaro C."/>
        </authorList>
    </citation>
    <scope>NUCLEOTIDE SEQUENCE</scope>
</reference>
<dbReference type="AlphaFoldDB" id="A0A0E9XTD4"/>
<keyword evidence="1" id="KW-0472">Membrane</keyword>
<dbReference type="EMBL" id="GBXM01003649">
    <property type="protein sequence ID" value="JAI04929.1"/>
    <property type="molecule type" value="Transcribed_RNA"/>
</dbReference>